<dbReference type="PANTHER" id="PTHR37324">
    <property type="entry name" value="PTS SYSTEM GALACTITOL-SPECIFIC EIIC COMPONENT"/>
    <property type="match status" value="1"/>
</dbReference>
<feature type="transmembrane region" description="Helical" evidence="9">
    <location>
        <begin position="149"/>
        <end position="169"/>
    </location>
</feature>
<dbReference type="InterPro" id="IPR013014">
    <property type="entry name" value="PTS_EIIC_2"/>
</dbReference>
<keyword evidence="4" id="KW-0762">Sugar transport</keyword>
<dbReference type="GO" id="GO:0005886">
    <property type="term" value="C:plasma membrane"/>
    <property type="evidence" value="ECO:0007669"/>
    <property type="project" value="UniProtKB-SubCell"/>
</dbReference>
<keyword evidence="6 9" id="KW-0812">Transmembrane</keyword>
<accession>A0AAJ1IDF6</accession>
<keyword evidence="8 9" id="KW-0472">Membrane</keyword>
<feature type="transmembrane region" description="Helical" evidence="9">
    <location>
        <begin position="45"/>
        <end position="65"/>
    </location>
</feature>
<dbReference type="PANTHER" id="PTHR37324:SF2">
    <property type="entry name" value="PTS SYSTEM GALACTITOL-SPECIFIC EIIC COMPONENT"/>
    <property type="match status" value="1"/>
</dbReference>
<feature type="transmembrane region" description="Helical" evidence="9">
    <location>
        <begin position="428"/>
        <end position="446"/>
    </location>
</feature>
<evidence type="ECO:0000259" key="10">
    <source>
        <dbReference type="PROSITE" id="PS51104"/>
    </source>
</evidence>
<keyword evidence="7 9" id="KW-1133">Transmembrane helix</keyword>
<evidence type="ECO:0000313" key="12">
    <source>
        <dbReference type="Proteomes" id="UP001221217"/>
    </source>
</evidence>
<feature type="transmembrane region" description="Helical" evidence="9">
    <location>
        <begin position="340"/>
        <end position="360"/>
    </location>
</feature>
<feature type="transmembrane region" description="Helical" evidence="9">
    <location>
        <begin position="229"/>
        <end position="246"/>
    </location>
</feature>
<dbReference type="GO" id="GO:0009401">
    <property type="term" value="P:phosphoenolpyruvate-dependent sugar phosphotransferase system"/>
    <property type="evidence" value="ECO:0007669"/>
    <property type="project" value="UniProtKB-KW"/>
</dbReference>
<feature type="transmembrane region" description="Helical" evidence="9">
    <location>
        <begin position="12"/>
        <end position="33"/>
    </location>
</feature>
<feature type="transmembrane region" description="Helical" evidence="9">
    <location>
        <begin position="85"/>
        <end position="115"/>
    </location>
</feature>
<feature type="domain" description="PTS EIIC type-2" evidence="10">
    <location>
        <begin position="10"/>
        <end position="448"/>
    </location>
</feature>
<feature type="transmembrane region" description="Helical" evidence="9">
    <location>
        <begin position="304"/>
        <end position="334"/>
    </location>
</feature>
<protein>
    <submittedName>
        <fullName evidence="11">PTS galactitol transporter subunit IIC</fullName>
    </submittedName>
</protein>
<comment type="caution">
    <text evidence="11">The sequence shown here is derived from an EMBL/GenBank/DDBJ whole genome shotgun (WGS) entry which is preliminary data.</text>
</comment>
<evidence type="ECO:0000256" key="9">
    <source>
        <dbReference type="SAM" id="Phobius"/>
    </source>
</evidence>
<keyword evidence="5" id="KW-0598">Phosphotransferase system</keyword>
<keyword evidence="3" id="KW-1003">Cell membrane</keyword>
<gene>
    <name evidence="11" type="ORF">PQJ61_11005</name>
</gene>
<evidence type="ECO:0000313" key="11">
    <source>
        <dbReference type="EMBL" id="MDC7227278.1"/>
    </source>
</evidence>
<evidence type="ECO:0000256" key="1">
    <source>
        <dbReference type="ARBA" id="ARBA00004651"/>
    </source>
</evidence>
<evidence type="ECO:0000256" key="7">
    <source>
        <dbReference type="ARBA" id="ARBA00022989"/>
    </source>
</evidence>
<reference evidence="11 12" key="1">
    <citation type="submission" date="2022-12" db="EMBL/GenBank/DDBJ databases">
        <title>Metagenome assembled genome from gulf of manar.</title>
        <authorList>
            <person name="Kohli P."/>
            <person name="Pk S."/>
            <person name="Venkata Ramana C."/>
            <person name="Sasikala C."/>
        </authorList>
    </citation>
    <scope>NUCLEOTIDE SEQUENCE [LARGE SCALE GENOMIC DNA]</scope>
    <source>
        <strain evidence="11">JB008</strain>
    </source>
</reference>
<dbReference type="InterPro" id="IPR013853">
    <property type="entry name" value="EIIC-GAT"/>
</dbReference>
<name>A0AAJ1IDF6_9SPIO</name>
<evidence type="ECO:0000256" key="8">
    <source>
        <dbReference type="ARBA" id="ARBA00023136"/>
    </source>
</evidence>
<dbReference type="Proteomes" id="UP001221217">
    <property type="component" value="Unassembled WGS sequence"/>
</dbReference>
<dbReference type="PROSITE" id="PS51104">
    <property type="entry name" value="PTS_EIIC_TYPE_2"/>
    <property type="match status" value="1"/>
</dbReference>
<keyword evidence="2" id="KW-0813">Transport</keyword>
<evidence type="ECO:0000256" key="5">
    <source>
        <dbReference type="ARBA" id="ARBA00022683"/>
    </source>
</evidence>
<evidence type="ECO:0000256" key="3">
    <source>
        <dbReference type="ARBA" id="ARBA00022475"/>
    </source>
</evidence>
<dbReference type="PIRSF" id="PIRSF006304">
    <property type="entry name" value="GatC"/>
    <property type="match status" value="1"/>
</dbReference>
<comment type="subcellular location">
    <subcellularLocation>
        <location evidence="1">Cell membrane</location>
        <topology evidence="1">Multi-pass membrane protein</topology>
    </subcellularLocation>
</comment>
<feature type="transmembrane region" description="Helical" evidence="9">
    <location>
        <begin position="367"/>
        <end position="386"/>
    </location>
</feature>
<sequence length="466" mass="49733">MELGALQTVVNFFLGLGASVLLPIILFILSLIFGAKPGKAIRSSLMFGVGFIGLNLIIGLLSNSIGPVSQGMVERFGLKLDIIDVGWPACASIAFGSNISTLIIPAGILLNLLLLFTRVTKTINIDIWNFWHFAFVGGLVQWATGNIWYGLISALLFAAAMLFFADWTAPAVQQTMGLPGVSIPHGFSAAPVPFAIIINKIIDIIPGLNKIEGDPDTIKKKFGLMGEPLIMGVVIGLILSAVAYMGDGPWTDWLTKMLSTGVTLGAVMVLMPRMVSLLMEGLIPLSDAARDFLQKRAGDREIYIGLDSAIIVGHPTAIATGLIMVPITLILAIILPGNRVIPFGDLAVIPFLVAIVIPIVKANVFRSVVVSTVFMIPSIYIMNFLAEGTTAAAVAADFALPEGANLITSICDGGNWIPAMFLKLAENFWVGNIIVAVVIALLFVILKKKPAAMHKLAGYTPENEEK</sequence>
<organism evidence="11 12">
    <name type="scientific">Candidatus Thalassospirochaeta sargassi</name>
    <dbReference type="NCBI Taxonomy" id="3119039"/>
    <lineage>
        <taxon>Bacteria</taxon>
        <taxon>Pseudomonadati</taxon>
        <taxon>Spirochaetota</taxon>
        <taxon>Spirochaetia</taxon>
        <taxon>Spirochaetales</taxon>
        <taxon>Spirochaetaceae</taxon>
        <taxon>Candidatus Thalassospirochaeta</taxon>
    </lineage>
</organism>
<proteinExistence type="predicted"/>
<dbReference type="AlphaFoldDB" id="A0AAJ1IDF6"/>
<dbReference type="GO" id="GO:0015577">
    <property type="term" value="F:galactitol transmembrane transporter activity"/>
    <property type="evidence" value="ECO:0007669"/>
    <property type="project" value="InterPro"/>
</dbReference>
<dbReference type="EMBL" id="JAQQAL010000024">
    <property type="protein sequence ID" value="MDC7227278.1"/>
    <property type="molecule type" value="Genomic_DNA"/>
</dbReference>
<evidence type="ECO:0000256" key="2">
    <source>
        <dbReference type="ARBA" id="ARBA00022448"/>
    </source>
</evidence>
<evidence type="ECO:0000256" key="6">
    <source>
        <dbReference type="ARBA" id="ARBA00022692"/>
    </source>
</evidence>
<feature type="transmembrane region" description="Helical" evidence="9">
    <location>
        <begin position="258"/>
        <end position="283"/>
    </location>
</feature>
<evidence type="ECO:0000256" key="4">
    <source>
        <dbReference type="ARBA" id="ARBA00022597"/>
    </source>
</evidence>
<dbReference type="Pfam" id="PF03611">
    <property type="entry name" value="EIIC-GAT"/>
    <property type="match status" value="1"/>
</dbReference>
<dbReference type="InterPro" id="IPR004703">
    <property type="entry name" value="PTS_sugar-sp_permease"/>
</dbReference>